<dbReference type="InterPro" id="IPR006582">
    <property type="entry name" value="MD_domain"/>
</dbReference>
<dbReference type="PROSITE" id="PS00022">
    <property type="entry name" value="EGF_1"/>
    <property type="match status" value="3"/>
</dbReference>
<dbReference type="PROSITE" id="PS50234">
    <property type="entry name" value="VWFA"/>
    <property type="match status" value="1"/>
</dbReference>
<dbReference type="SMART" id="SM00181">
    <property type="entry name" value="EGF"/>
    <property type="match status" value="3"/>
</dbReference>
<dbReference type="PROSITE" id="PS50041">
    <property type="entry name" value="C_TYPE_LECTIN_2"/>
    <property type="match status" value="1"/>
</dbReference>
<dbReference type="InterPro" id="IPR057086">
    <property type="entry name" value="GBD_Irg-7_N"/>
</dbReference>
<name>A0AAF5D752_STRER</name>
<dbReference type="CDD" id="cd00037">
    <property type="entry name" value="CLECT"/>
    <property type="match status" value="1"/>
</dbReference>
<evidence type="ECO:0000256" key="5">
    <source>
        <dbReference type="SAM" id="SignalP"/>
    </source>
</evidence>
<feature type="domain" description="C-type lectin" evidence="7">
    <location>
        <begin position="1170"/>
        <end position="1286"/>
    </location>
</feature>
<feature type="domain" description="EGF-like" evidence="6">
    <location>
        <begin position="812"/>
        <end position="852"/>
    </location>
</feature>
<dbReference type="Gene3D" id="3.40.50.410">
    <property type="entry name" value="von Willebrand factor, type A domain"/>
    <property type="match status" value="1"/>
</dbReference>
<feature type="disulfide bond" evidence="4">
    <location>
        <begin position="842"/>
        <end position="851"/>
    </location>
</feature>
<feature type="disulfide bond" evidence="4">
    <location>
        <begin position="1490"/>
        <end position="1499"/>
    </location>
</feature>
<dbReference type="InterPro" id="IPR000742">
    <property type="entry name" value="EGF"/>
</dbReference>
<evidence type="ECO:0000256" key="2">
    <source>
        <dbReference type="ARBA" id="ARBA00022525"/>
    </source>
</evidence>
<reference evidence="10" key="1">
    <citation type="submission" date="2024-02" db="UniProtKB">
        <authorList>
            <consortium name="WormBaseParasite"/>
        </authorList>
    </citation>
    <scope>IDENTIFICATION</scope>
</reference>
<keyword evidence="2" id="KW-0964">Secreted</keyword>
<comment type="caution">
    <text evidence="4">Lacks conserved residue(s) required for the propagation of feature annotation.</text>
</comment>
<keyword evidence="9" id="KW-1185">Reference proteome</keyword>
<evidence type="ECO:0000313" key="10">
    <source>
        <dbReference type="WBParaSite" id="TCONS_00007789.p1"/>
    </source>
</evidence>
<dbReference type="WBParaSite" id="TCONS_00007789.p1">
    <property type="protein sequence ID" value="TCONS_00007789.p1"/>
    <property type="gene ID" value="XLOC_005802"/>
</dbReference>
<dbReference type="SMART" id="SM00034">
    <property type="entry name" value="CLECT"/>
    <property type="match status" value="1"/>
</dbReference>
<feature type="chain" id="PRO_5042251510" evidence="5">
    <location>
        <begin position="18"/>
        <end position="2150"/>
    </location>
</feature>
<dbReference type="Pfam" id="PF24415">
    <property type="entry name" value="Ig_Irg-7"/>
    <property type="match status" value="3"/>
</dbReference>
<protein>
    <submittedName>
        <fullName evidence="10">Uncharacterized protein</fullName>
    </submittedName>
</protein>
<dbReference type="Proteomes" id="UP000035681">
    <property type="component" value="Unplaced"/>
</dbReference>
<dbReference type="Gene3D" id="2.10.25.10">
    <property type="entry name" value="Laminin"/>
    <property type="match status" value="3"/>
</dbReference>
<evidence type="ECO:0000256" key="3">
    <source>
        <dbReference type="ARBA" id="ARBA00022729"/>
    </source>
</evidence>
<keyword evidence="3 5" id="KW-0732">Signal</keyword>
<keyword evidence="4" id="KW-1015">Disulfide bond</keyword>
<evidence type="ECO:0000256" key="1">
    <source>
        <dbReference type="ARBA" id="ARBA00004613"/>
    </source>
</evidence>
<dbReference type="InterPro" id="IPR016186">
    <property type="entry name" value="C-type_lectin-like/link_sf"/>
</dbReference>
<dbReference type="InterPro" id="IPR053295">
    <property type="entry name" value="Innate_immunity_reg"/>
</dbReference>
<comment type="subcellular location">
    <subcellularLocation>
        <location evidence="1">Secreted</location>
    </subcellularLocation>
</comment>
<dbReference type="SUPFAM" id="SSF53300">
    <property type="entry name" value="vWA-like"/>
    <property type="match status" value="1"/>
</dbReference>
<dbReference type="InterPro" id="IPR016187">
    <property type="entry name" value="CTDL_fold"/>
</dbReference>
<organism evidence="9 10">
    <name type="scientific">Strongyloides stercoralis</name>
    <name type="common">Threadworm</name>
    <dbReference type="NCBI Taxonomy" id="6248"/>
    <lineage>
        <taxon>Eukaryota</taxon>
        <taxon>Metazoa</taxon>
        <taxon>Ecdysozoa</taxon>
        <taxon>Nematoda</taxon>
        <taxon>Chromadorea</taxon>
        <taxon>Rhabditida</taxon>
        <taxon>Tylenchina</taxon>
        <taxon>Panagrolaimomorpha</taxon>
        <taxon>Strongyloidoidea</taxon>
        <taxon>Strongyloididae</taxon>
        <taxon>Strongyloides</taxon>
    </lineage>
</organism>
<dbReference type="InterPro" id="IPR001304">
    <property type="entry name" value="C-type_lectin-like"/>
</dbReference>
<evidence type="ECO:0000259" key="6">
    <source>
        <dbReference type="PROSITE" id="PS50026"/>
    </source>
</evidence>
<dbReference type="Pfam" id="PF23623">
    <property type="entry name" value="GBD_IRG7_N"/>
    <property type="match status" value="1"/>
</dbReference>
<dbReference type="InterPro" id="IPR002035">
    <property type="entry name" value="VWF_A"/>
</dbReference>
<dbReference type="InterPro" id="IPR057085">
    <property type="entry name" value="Ig_Irg-7"/>
</dbReference>
<feature type="domain" description="VWFA" evidence="8">
    <location>
        <begin position="1953"/>
        <end position="2138"/>
    </location>
</feature>
<feature type="disulfide bond" evidence="4">
    <location>
        <begin position="380"/>
        <end position="389"/>
    </location>
</feature>
<evidence type="ECO:0000259" key="8">
    <source>
        <dbReference type="PROSITE" id="PS50234"/>
    </source>
</evidence>
<dbReference type="PROSITE" id="PS50026">
    <property type="entry name" value="EGF_3"/>
    <property type="match status" value="3"/>
</dbReference>
<feature type="domain" description="EGF-like" evidence="6">
    <location>
        <begin position="1466"/>
        <end position="1500"/>
    </location>
</feature>
<accession>A0AAF5D752</accession>
<sequence>MKSILLFLSIIVVLLHAKISFPRIYEDDLKHSVELKEFHHTWNVDKEVTLNHNLLKAKEYSHYDSISIPQQYFTTGCNVPGYTGAHCEFPICDMPSRPDFSFDAQNVLIDFALYPSCNQTMPLYIDDHMYQFSIEVQTVGSYNPYASLFNATGYPVVPTNFDNSDPNRLVLVYDRQPAGIYQIYPESDVPSSGCYVQVSGVSQMNVFVGFIPYKGNNRDPERNDFPQKNVYLNTLNLITAHPHNLLSPGSIAAITIYQSYNMITHSQPMGLRYGCNYEYYLNALFCSETGSYYAKVDGYDFFGNSFRRVVNFKCEINPNPLPTTTTTLPPPVTGCKNNGTLISNGNSSYCYCKNLFTGNDCSQTICLNGGTAIGNGLCMCQSGYTGDQCQDIRCTDDSGFNFPKDYPVPVFVIRVRSQLSTIINQINSQLAILASKFQSDPKAFQNFGLVVFNNNGSTFDGQYFTSVEDLQATLSNLALTQDNSGDCMDTTFSAMNYAFNRFIMGNRSPMYVFTDALPSDPNYLQNVIEFNSFVLSPIYVFQLEPTDTKCQSLDLFTPAWKALESVTTKSSGNLFWVGANQYSDVGYLFYTHMYNTYYRGDLMLADDADECLNQQKYSTVSIDSGFETLVVVASGKELDFILTSPEGNFVKPTIAVSLNYTSIWLLNGLQTGQWQLNLVSGDPRFRCSIRVYSAIPPDRAAAFPQRQLYWGWTNGLNYDAPLRQPIVGLPSSMVLHIDGARIAQRHRLSAEIAIYERHETGKVLSFAANGLWRDECQFEIYFPKYTCYHGDETLYFTVYFRDDNDFMIQRAGTMYCASFHPTQVPPGTCQNGGFSLNNTCICPPMYTGEVCEIPVCYNGGTPRRNFCECVPGFEGEFCEFTTCIDTNPEHDFGASNKSMVFILDVSNNNGQVLQQLKEYMTTMIRDIAFTGRHWINEFTVLGYDKSKTYHLGNGKRDQLDSITNAFSQAYNISLQNTQSCSPVRVWETIETAAFLSTNYGYIFNFQTSPPYEAVPEIITRTSDHISSKGIQFNSFISSTSPNVYACNSNSGTFKNIKLVTEGTEGDTFDIDPKNFQYIIRIIPTFYSSGVIYKKVMNDCTSGCYLYYPIDSHTQNSQIFINGAPGKISTQVFMPNLTSLNNIPYLLQDTTTGWNIIEMRRACPNGWEDLGSQYCYTVSSSPMSWVDAQAYCQSNNGFLIDDMSRVKNSFLLSKQNVGPFWLGLNDRKLVGIYQWDRGTLEPHTVISSDYTNWALGVNLTDPSKRCGYMTDVWYLDDCNTKKAFMCQSHKFADSFNPNPSEERTLPPGKWSAIITNPGKTIVQVKSQSRIQIITGYSQYVHDDFPSPNPQAGASQNMMLAHVTSMGSMTRTTELINTQIYDFYNGTMYAAANFDLRLKCAYQFVSQPFMCPNSQSIKNGFTSLSVGFDEYGFTFQRMKTAHCVNSITSCNNGGVFYDGLCVCGEYWTGQLCDQPVCVNNGTLSEDKKSCICPIGYEGVACEREICTTNSPDHTNQYGKSFVLVIENTSFNVKAIKQIQSNLPTILSSVKQGWFTQYVLVVVDSYNKPYLKISTSVNAFKADLIDIIPSDATTSCDLPLFNAMIMGLHQINSAKSIFYTVARAIPSDINLEVSFASLVAQKQPQFYYHSITGDSGCNVDFTNPLTSRIQSYAIASGGNFIATTGATTGDLMSVYIPPMFTGGVLRNPTLMNGTCNSTNLIYFNIDSSVSDIFITVYSSYQAASVISPSGQVEVVKLVYKDTGITSGAKFNVYQVSTIAEFGIYTLSLNGVGACYAQIKSTGGAEIYVGYVPTPSSTNYIGKHLDNSTSVPLNNYNMIVGKVINDFAKITYAEIYDTYTNELQYIKFYRRSNCTHNWYSDPFKCSKGTLIIKYFAIDISGQTFTREGFTLCLQDGIPTPTQSLPTINPPSNMTTPSGILSTTTSPSSSGFKTDVGNVYLILDTSTAVPGSSYSTIFSNFLASVFVQYNISPKYINVALSASPGDGNLWLTNPTFNTYTSLFTLKNIINSTYYPIDGPQTPGQNQLSQVLGQATNGNFLNTGYSSGPIPHLIIYLTTSSTPNSDAINIGQTIKTSQAFQIISIAFGSNLGNINGLTSMSSCTYNPSTISDLNNLAIKLSNKINDAYRNGGVYVC</sequence>
<keyword evidence="4" id="KW-0245">EGF-like domain</keyword>
<evidence type="ECO:0000313" key="9">
    <source>
        <dbReference type="Proteomes" id="UP000035681"/>
    </source>
</evidence>
<evidence type="ECO:0000256" key="4">
    <source>
        <dbReference type="PROSITE-ProRule" id="PRU00076"/>
    </source>
</evidence>
<dbReference type="AlphaFoldDB" id="A0AAF5D752"/>
<dbReference type="Pfam" id="PF25106">
    <property type="entry name" value="VWA_4"/>
    <property type="match status" value="1"/>
</dbReference>
<dbReference type="PANTHER" id="PTHR47324">
    <property type="entry name" value="PROTEIN IRG-7-RELATED"/>
    <property type="match status" value="1"/>
</dbReference>
<feature type="domain" description="EGF-like" evidence="6">
    <location>
        <begin position="357"/>
        <end position="390"/>
    </location>
</feature>
<dbReference type="Gene3D" id="3.10.100.10">
    <property type="entry name" value="Mannose-Binding Protein A, subunit A"/>
    <property type="match status" value="1"/>
</dbReference>
<dbReference type="PANTHER" id="PTHR47324:SF1">
    <property type="entry name" value="EGF-LIKE DOMAIN-CONTAINING PROTEIN-RELATED"/>
    <property type="match status" value="1"/>
</dbReference>
<proteinExistence type="predicted"/>
<dbReference type="InterPro" id="IPR056861">
    <property type="entry name" value="HMCN1-like_VWA"/>
</dbReference>
<dbReference type="SMART" id="SM00604">
    <property type="entry name" value="MD"/>
    <property type="match status" value="2"/>
</dbReference>
<dbReference type="InterPro" id="IPR036465">
    <property type="entry name" value="vWFA_dom_sf"/>
</dbReference>
<evidence type="ECO:0000259" key="7">
    <source>
        <dbReference type="PROSITE" id="PS50041"/>
    </source>
</evidence>
<dbReference type="SUPFAM" id="SSF56436">
    <property type="entry name" value="C-type lectin-like"/>
    <property type="match status" value="1"/>
</dbReference>
<feature type="signal peptide" evidence="5">
    <location>
        <begin position="1"/>
        <end position="17"/>
    </location>
</feature>
<dbReference type="PROSITE" id="PS01186">
    <property type="entry name" value="EGF_2"/>
    <property type="match status" value="2"/>
</dbReference>
<dbReference type="Pfam" id="PF00059">
    <property type="entry name" value="Lectin_C"/>
    <property type="match status" value="1"/>
</dbReference>